<dbReference type="Gene3D" id="3.30.565.10">
    <property type="entry name" value="Histidine kinase-like ATPase, C-terminal domain"/>
    <property type="match status" value="1"/>
</dbReference>
<protein>
    <recommendedName>
        <fullName evidence="7">DNA-binding response regulator</fullName>
    </recommendedName>
</protein>
<accession>A0A455SS71</accession>
<dbReference type="GO" id="GO:0006355">
    <property type="term" value="P:regulation of DNA-templated transcription"/>
    <property type="evidence" value="ECO:0007669"/>
    <property type="project" value="InterPro"/>
</dbReference>
<dbReference type="AlphaFoldDB" id="A0A455SS71"/>
<feature type="domain" description="Response regulatory" evidence="5">
    <location>
        <begin position="234"/>
        <end position="350"/>
    </location>
</feature>
<dbReference type="SMART" id="SM00421">
    <property type="entry name" value="HTH_LUXR"/>
    <property type="match status" value="1"/>
</dbReference>
<keyword evidence="1 3" id="KW-0597">Phosphoprotein</keyword>
<evidence type="ECO:0000259" key="5">
    <source>
        <dbReference type="PROSITE" id="PS50110"/>
    </source>
</evidence>
<keyword evidence="2" id="KW-0238">DNA-binding</keyword>
<proteinExistence type="predicted"/>
<dbReference type="PROSITE" id="PS50043">
    <property type="entry name" value="HTH_LUXR_2"/>
    <property type="match status" value="1"/>
</dbReference>
<reference evidence="6" key="1">
    <citation type="submission" date="2018-12" db="EMBL/GenBank/DDBJ databases">
        <title>Novel natural products biosynthetic potential of the class Ktedonobacteria.</title>
        <authorList>
            <person name="Zheng Y."/>
            <person name="Saitou A."/>
            <person name="Wang C.M."/>
            <person name="Toyoda A."/>
            <person name="Minakuchi Y."/>
            <person name="Sekiguchi Y."/>
            <person name="Ueda K."/>
            <person name="Takano H."/>
            <person name="Sakai Y."/>
            <person name="Yokota A."/>
            <person name="Yabe S."/>
        </authorList>
    </citation>
    <scope>NUCLEOTIDE SEQUENCE</scope>
    <source>
        <strain evidence="6">COM3</strain>
    </source>
</reference>
<dbReference type="PANTHER" id="PTHR43214">
    <property type="entry name" value="TWO-COMPONENT RESPONSE REGULATOR"/>
    <property type="match status" value="1"/>
</dbReference>
<dbReference type="GO" id="GO:0000160">
    <property type="term" value="P:phosphorelay signal transduction system"/>
    <property type="evidence" value="ECO:0007669"/>
    <property type="project" value="InterPro"/>
</dbReference>
<evidence type="ECO:0008006" key="7">
    <source>
        <dbReference type="Google" id="ProtNLM"/>
    </source>
</evidence>
<dbReference type="CDD" id="cd17535">
    <property type="entry name" value="REC_NarL-like"/>
    <property type="match status" value="1"/>
</dbReference>
<dbReference type="SUPFAM" id="SSF46894">
    <property type="entry name" value="C-terminal effector domain of the bipartite response regulators"/>
    <property type="match status" value="1"/>
</dbReference>
<dbReference type="InterPro" id="IPR058245">
    <property type="entry name" value="NreC/VraR/RcsB-like_REC"/>
</dbReference>
<dbReference type="InterPro" id="IPR016032">
    <property type="entry name" value="Sig_transdc_resp-reg_C-effctor"/>
</dbReference>
<dbReference type="InterPro" id="IPR001789">
    <property type="entry name" value="Sig_transdc_resp-reg_receiver"/>
</dbReference>
<evidence type="ECO:0000259" key="4">
    <source>
        <dbReference type="PROSITE" id="PS50043"/>
    </source>
</evidence>
<evidence type="ECO:0000313" key="6">
    <source>
        <dbReference type="EMBL" id="BBH89961.1"/>
    </source>
</evidence>
<gene>
    <name evidence="6" type="ORF">KTC_47120</name>
</gene>
<feature type="domain" description="HTH luxR-type" evidence="4">
    <location>
        <begin position="374"/>
        <end position="439"/>
    </location>
</feature>
<dbReference type="InterPro" id="IPR036890">
    <property type="entry name" value="HATPase_C_sf"/>
</dbReference>
<dbReference type="PROSITE" id="PS00622">
    <property type="entry name" value="HTH_LUXR_1"/>
    <property type="match status" value="1"/>
</dbReference>
<dbReference type="SMART" id="SM00448">
    <property type="entry name" value="REC"/>
    <property type="match status" value="1"/>
</dbReference>
<dbReference type="PRINTS" id="PR00038">
    <property type="entry name" value="HTHLUXR"/>
</dbReference>
<dbReference type="Gene3D" id="3.40.50.2300">
    <property type="match status" value="1"/>
</dbReference>
<organism evidence="6">
    <name type="scientific">Thermosporothrix sp. COM3</name>
    <dbReference type="NCBI Taxonomy" id="2490863"/>
    <lineage>
        <taxon>Bacteria</taxon>
        <taxon>Bacillati</taxon>
        <taxon>Chloroflexota</taxon>
        <taxon>Ktedonobacteria</taxon>
        <taxon>Ktedonobacterales</taxon>
        <taxon>Thermosporotrichaceae</taxon>
        <taxon>Thermosporothrix</taxon>
    </lineage>
</organism>
<dbReference type="PROSITE" id="PS50110">
    <property type="entry name" value="RESPONSE_REGULATORY"/>
    <property type="match status" value="1"/>
</dbReference>
<dbReference type="GO" id="GO:0003677">
    <property type="term" value="F:DNA binding"/>
    <property type="evidence" value="ECO:0007669"/>
    <property type="project" value="UniProtKB-KW"/>
</dbReference>
<sequence length="449" mass="49511">MFEQEKQRPSPIVVRERLLQMLNTMLLQIKTLRMQTETATIQAGLGEIEQMTQQALRIVRQATVELALPELEQVSLVEALSNLIEETAEAHSLSSRISVTGDQSKEFSPLAGRLLYLVALEAVYLALTHTDIHRLRLILTFRLDDVLLSIEDDGLDVRSPEEAPALPLMSMEAGEPRAGESPVLIDLRERLERVQGSLEIQHLPERGVRVSATVPYGARVPESEPTADTAKMIRVLLVDASSVISVGLRHLLEPYPEIRIVGQASDSVQAVSETLELGPQVVLLDAFLPDESSIEAVRQIKLLNLDTRILLLATEGREEQLYEVLRAGADGCLLKDSTSEELAQGIRSVARGEVTIQPRLAGRLLSRVSEQGRTVAHGQKLTARELEVLQLLALGLRNKEIANRLYVSERTVNFHLANIYQKLGVSGRTEALSRAIALGLLRTGQNGAK</sequence>
<name>A0A455SS71_9CHLR</name>
<evidence type="ECO:0000256" key="2">
    <source>
        <dbReference type="ARBA" id="ARBA00023125"/>
    </source>
</evidence>
<dbReference type="EMBL" id="AP019376">
    <property type="protein sequence ID" value="BBH89961.1"/>
    <property type="molecule type" value="Genomic_DNA"/>
</dbReference>
<evidence type="ECO:0000256" key="1">
    <source>
        <dbReference type="ARBA" id="ARBA00022553"/>
    </source>
</evidence>
<feature type="modified residue" description="4-aspartylphosphate" evidence="3">
    <location>
        <position position="285"/>
    </location>
</feature>
<dbReference type="CDD" id="cd06170">
    <property type="entry name" value="LuxR_C_like"/>
    <property type="match status" value="1"/>
</dbReference>
<dbReference type="Pfam" id="PF00196">
    <property type="entry name" value="GerE"/>
    <property type="match status" value="1"/>
</dbReference>
<evidence type="ECO:0000256" key="3">
    <source>
        <dbReference type="PROSITE-ProRule" id="PRU00169"/>
    </source>
</evidence>
<dbReference type="InterPro" id="IPR039420">
    <property type="entry name" value="WalR-like"/>
</dbReference>
<dbReference type="Pfam" id="PF00072">
    <property type="entry name" value="Response_reg"/>
    <property type="match status" value="1"/>
</dbReference>
<dbReference type="PANTHER" id="PTHR43214:SF43">
    <property type="entry name" value="TWO-COMPONENT RESPONSE REGULATOR"/>
    <property type="match status" value="1"/>
</dbReference>
<dbReference type="SUPFAM" id="SSF52172">
    <property type="entry name" value="CheY-like"/>
    <property type="match status" value="1"/>
</dbReference>
<dbReference type="InterPro" id="IPR011006">
    <property type="entry name" value="CheY-like_superfamily"/>
</dbReference>
<dbReference type="InterPro" id="IPR000792">
    <property type="entry name" value="Tscrpt_reg_LuxR_C"/>
</dbReference>